<proteinExistence type="predicted"/>
<reference evidence="2" key="1">
    <citation type="submission" date="2023-05" db="EMBL/GenBank/DDBJ databases">
        <title>Genome and transcriptome analyses reveal genes involved in the formation of fine ridges on petal epidermal cells in Hibiscus trionum.</title>
        <authorList>
            <person name="Koshimizu S."/>
            <person name="Masuda S."/>
            <person name="Ishii T."/>
            <person name="Shirasu K."/>
            <person name="Hoshino A."/>
            <person name="Arita M."/>
        </authorList>
    </citation>
    <scope>NUCLEOTIDE SEQUENCE</scope>
    <source>
        <strain evidence="2">Hamamatsu line</strain>
    </source>
</reference>
<gene>
    <name evidence="2" type="ORF">HRI_000529300</name>
</gene>
<organism evidence="2 3">
    <name type="scientific">Hibiscus trionum</name>
    <name type="common">Flower of an hour</name>
    <dbReference type="NCBI Taxonomy" id="183268"/>
    <lineage>
        <taxon>Eukaryota</taxon>
        <taxon>Viridiplantae</taxon>
        <taxon>Streptophyta</taxon>
        <taxon>Embryophyta</taxon>
        <taxon>Tracheophyta</taxon>
        <taxon>Spermatophyta</taxon>
        <taxon>Magnoliopsida</taxon>
        <taxon>eudicotyledons</taxon>
        <taxon>Gunneridae</taxon>
        <taxon>Pentapetalae</taxon>
        <taxon>rosids</taxon>
        <taxon>malvids</taxon>
        <taxon>Malvales</taxon>
        <taxon>Malvaceae</taxon>
        <taxon>Malvoideae</taxon>
        <taxon>Hibiscus</taxon>
    </lineage>
</organism>
<feature type="region of interest" description="Disordered" evidence="1">
    <location>
        <begin position="1"/>
        <end position="27"/>
    </location>
</feature>
<protein>
    <submittedName>
        <fullName evidence="2">Uncharacterized protein</fullName>
    </submittedName>
</protein>
<dbReference type="OrthoDB" id="1012364at2759"/>
<keyword evidence="3" id="KW-1185">Reference proteome</keyword>
<sequence>MTGKKHMEGKVTGKNHRKLLQPKPDPKKWKENVKFLAGLAAETTAVQAELMGKMDENLLKLRSDPSPPNLHALQLTEHQLQKVNMLATLMKDEVDDLAAEIIA</sequence>
<accession>A0A9W7LMF9</accession>
<feature type="compositionally biased region" description="Basic and acidic residues" evidence="1">
    <location>
        <begin position="1"/>
        <end position="11"/>
    </location>
</feature>
<comment type="caution">
    <text evidence="2">The sequence shown here is derived from an EMBL/GenBank/DDBJ whole genome shotgun (WGS) entry which is preliminary data.</text>
</comment>
<evidence type="ECO:0000313" key="2">
    <source>
        <dbReference type="EMBL" id="GMI68600.1"/>
    </source>
</evidence>
<evidence type="ECO:0000256" key="1">
    <source>
        <dbReference type="SAM" id="MobiDB-lite"/>
    </source>
</evidence>
<evidence type="ECO:0000313" key="3">
    <source>
        <dbReference type="Proteomes" id="UP001165190"/>
    </source>
</evidence>
<dbReference type="Proteomes" id="UP001165190">
    <property type="component" value="Unassembled WGS sequence"/>
</dbReference>
<dbReference type="EMBL" id="BSYR01000006">
    <property type="protein sequence ID" value="GMI68600.1"/>
    <property type="molecule type" value="Genomic_DNA"/>
</dbReference>
<name>A0A9W7LMF9_HIBTR</name>
<dbReference type="AlphaFoldDB" id="A0A9W7LMF9"/>